<reference evidence="1" key="1">
    <citation type="submission" date="2021-06" db="EMBL/GenBank/DDBJ databases">
        <title>Parelaphostrongylus tenuis whole genome reference sequence.</title>
        <authorList>
            <person name="Garwood T.J."/>
            <person name="Larsen P.A."/>
            <person name="Fountain-Jones N.M."/>
            <person name="Garbe J.R."/>
            <person name="Macchietto M.G."/>
            <person name="Kania S.A."/>
            <person name="Gerhold R.W."/>
            <person name="Richards J.E."/>
            <person name="Wolf T.M."/>
        </authorList>
    </citation>
    <scope>NUCLEOTIDE SEQUENCE</scope>
    <source>
        <strain evidence="1">MNPRO001-30</strain>
        <tissue evidence="1">Meninges</tissue>
    </source>
</reference>
<organism evidence="1 2">
    <name type="scientific">Parelaphostrongylus tenuis</name>
    <name type="common">Meningeal worm</name>
    <dbReference type="NCBI Taxonomy" id="148309"/>
    <lineage>
        <taxon>Eukaryota</taxon>
        <taxon>Metazoa</taxon>
        <taxon>Ecdysozoa</taxon>
        <taxon>Nematoda</taxon>
        <taxon>Chromadorea</taxon>
        <taxon>Rhabditida</taxon>
        <taxon>Rhabditina</taxon>
        <taxon>Rhabditomorpha</taxon>
        <taxon>Strongyloidea</taxon>
        <taxon>Metastrongylidae</taxon>
        <taxon>Parelaphostrongylus</taxon>
    </lineage>
</organism>
<evidence type="ECO:0000313" key="2">
    <source>
        <dbReference type="Proteomes" id="UP001196413"/>
    </source>
</evidence>
<gene>
    <name evidence="1" type="ORF">KIN20_001512</name>
</gene>
<evidence type="ECO:0000313" key="1">
    <source>
        <dbReference type="EMBL" id="KAJ1346641.1"/>
    </source>
</evidence>
<dbReference type="EMBL" id="JAHQIW010000201">
    <property type="protein sequence ID" value="KAJ1346641.1"/>
    <property type="molecule type" value="Genomic_DNA"/>
</dbReference>
<sequence>MQAIQHVNQSSTLLLVTQTGLLIVAYAVRPHYAILYGFVDSAWDTAGDLHRFGFFGQLIANHHESVELMPRDLISRYQLPCISSSCSCAPIILSKVTWNDGVLTTNDLLVNYPDLTLKYQGGTALA</sequence>
<name>A0AAD5MCW9_PARTN</name>
<dbReference type="AlphaFoldDB" id="A0AAD5MCW9"/>
<keyword evidence="2" id="KW-1185">Reference proteome</keyword>
<comment type="caution">
    <text evidence="1">The sequence shown here is derived from an EMBL/GenBank/DDBJ whole genome shotgun (WGS) entry which is preliminary data.</text>
</comment>
<proteinExistence type="predicted"/>
<dbReference type="Proteomes" id="UP001196413">
    <property type="component" value="Unassembled WGS sequence"/>
</dbReference>
<protein>
    <submittedName>
        <fullName evidence="1">Uncharacterized protein</fullName>
    </submittedName>
</protein>
<accession>A0AAD5MCW9</accession>